<dbReference type="InterPro" id="IPR004320">
    <property type="entry name" value="BPS1_pln"/>
</dbReference>
<reference evidence="1" key="2">
    <citation type="submission" date="2018-05" db="EMBL/GenBank/DDBJ databases">
        <title>OpunRS2 (Oryza punctata Reference Sequence Version 2).</title>
        <authorList>
            <person name="Zhang J."/>
            <person name="Kudrna D."/>
            <person name="Lee S."/>
            <person name="Talag J."/>
            <person name="Welchert J."/>
            <person name="Wing R.A."/>
        </authorList>
    </citation>
    <scope>NUCLEOTIDE SEQUENCE [LARGE SCALE GENOMIC DNA]</scope>
</reference>
<evidence type="ECO:0000313" key="1">
    <source>
        <dbReference type="EnsemblPlants" id="OPUNC01G01780.1"/>
    </source>
</evidence>
<dbReference type="Proteomes" id="UP000026962">
    <property type="component" value="Chromosome 1"/>
</dbReference>
<dbReference type="Pfam" id="PF03087">
    <property type="entry name" value="BPS1"/>
    <property type="match status" value="1"/>
</dbReference>
<sequence length="186" mass="19081">MKPLVRRKNTERQASSSSFSLDFSLTADLAHIHAALADLLLLPDPQDTLRRATAAADRLLAAFLLLADAHQGFHEALLDITHHVADARAATPPGSPPSVEKELSHLASTISTTAASATTKYSSRLGLGATAEETDMAAAFMDTAATSAAASAAVCTAAVSMSSAASSSCKKTPAFAGFAKKASPES</sequence>
<dbReference type="HOGENOM" id="CLU_1456682_0_0_1"/>
<proteinExistence type="predicted"/>
<accession>A0A0E0JDP1</accession>
<keyword evidence="2" id="KW-1185">Reference proteome</keyword>
<dbReference type="GO" id="GO:0048367">
    <property type="term" value="P:shoot system development"/>
    <property type="evidence" value="ECO:0007669"/>
    <property type="project" value="InterPro"/>
</dbReference>
<organism evidence="1">
    <name type="scientific">Oryza punctata</name>
    <name type="common">Red rice</name>
    <dbReference type="NCBI Taxonomy" id="4537"/>
    <lineage>
        <taxon>Eukaryota</taxon>
        <taxon>Viridiplantae</taxon>
        <taxon>Streptophyta</taxon>
        <taxon>Embryophyta</taxon>
        <taxon>Tracheophyta</taxon>
        <taxon>Spermatophyta</taxon>
        <taxon>Magnoliopsida</taxon>
        <taxon>Liliopsida</taxon>
        <taxon>Poales</taxon>
        <taxon>Poaceae</taxon>
        <taxon>BOP clade</taxon>
        <taxon>Oryzoideae</taxon>
        <taxon>Oryzeae</taxon>
        <taxon>Oryzinae</taxon>
        <taxon>Oryza</taxon>
    </lineage>
</organism>
<dbReference type="EnsemblPlants" id="OPUNC01G01780.1">
    <property type="protein sequence ID" value="OPUNC01G01780.1"/>
    <property type="gene ID" value="OPUNC01G01780"/>
</dbReference>
<dbReference type="Gramene" id="OPUNC01G01780.1">
    <property type="protein sequence ID" value="OPUNC01G01780.1"/>
    <property type="gene ID" value="OPUNC01G01780"/>
</dbReference>
<dbReference type="AlphaFoldDB" id="A0A0E0JDP1"/>
<reference evidence="1" key="1">
    <citation type="submission" date="2015-04" db="UniProtKB">
        <authorList>
            <consortium name="EnsemblPlants"/>
        </authorList>
    </citation>
    <scope>IDENTIFICATION</scope>
</reference>
<dbReference type="GO" id="GO:0048364">
    <property type="term" value="P:root development"/>
    <property type="evidence" value="ECO:0007669"/>
    <property type="project" value="InterPro"/>
</dbReference>
<evidence type="ECO:0000313" key="2">
    <source>
        <dbReference type="Proteomes" id="UP000026962"/>
    </source>
</evidence>
<protein>
    <submittedName>
        <fullName evidence="1">Uncharacterized protein</fullName>
    </submittedName>
</protein>
<name>A0A0E0JDP1_ORYPU</name>